<evidence type="ECO:0000313" key="5">
    <source>
        <dbReference type="Proteomes" id="UP000005206"/>
    </source>
</evidence>
<sequence>MGTLNKAIYVGPDNGLSVRDILAEYEPGQNQALVQVHYSGVNPADVKHGVLLGLNDYVCGYEFSGEVLKAGPNFRYAVSEYIYGSKRVGFGSEFGAHQGRLLVEGNTLIAKRPPSLPSHDAAAMSVVLRTAADALFNVMKIPFKPLVDGEQGAQGGILIWGGGSAVGSAAIQLAKSAGLSPIITTASSRNHGALKSMGATHCFDYSDDDVVAKIQAVLDAQSQPLVYVFDTVGSTGESASWRHCEALHCSPEMICVATVPIVGSKYKWQWCVAARGWDLPMPPPIGFTPASAEYESRIPCPQYNRH</sequence>
<evidence type="ECO:0000259" key="3">
    <source>
        <dbReference type="SMART" id="SM00829"/>
    </source>
</evidence>
<accession>C7Z3I1</accession>
<dbReference type="PANTHER" id="PTHR45348">
    <property type="entry name" value="HYPOTHETICAL OXIDOREDUCTASE (EUROFUNG)"/>
    <property type="match status" value="1"/>
</dbReference>
<proteinExistence type="inferred from homology"/>
<dbReference type="Pfam" id="PF08240">
    <property type="entry name" value="ADH_N"/>
    <property type="match status" value="1"/>
</dbReference>
<dbReference type="GO" id="GO:0016651">
    <property type="term" value="F:oxidoreductase activity, acting on NAD(P)H"/>
    <property type="evidence" value="ECO:0007669"/>
    <property type="project" value="InterPro"/>
</dbReference>
<dbReference type="InterPro" id="IPR013149">
    <property type="entry name" value="ADH-like_C"/>
</dbReference>
<dbReference type="STRING" id="660122.C7Z3I1"/>
<evidence type="ECO:0000256" key="2">
    <source>
        <dbReference type="ARBA" id="ARBA00023002"/>
    </source>
</evidence>
<dbReference type="InterPro" id="IPR013154">
    <property type="entry name" value="ADH-like_N"/>
</dbReference>
<dbReference type="OMA" id="GVKWIFT"/>
<organism evidence="4 5">
    <name type="scientific">Fusarium vanettenii (strain ATCC MYA-4622 / CBS 123669 / FGSC 9596 / NRRL 45880 / 77-13-4)</name>
    <name type="common">Fusarium solani subsp. pisi</name>
    <dbReference type="NCBI Taxonomy" id="660122"/>
    <lineage>
        <taxon>Eukaryota</taxon>
        <taxon>Fungi</taxon>
        <taxon>Dikarya</taxon>
        <taxon>Ascomycota</taxon>
        <taxon>Pezizomycotina</taxon>
        <taxon>Sordariomycetes</taxon>
        <taxon>Hypocreomycetidae</taxon>
        <taxon>Hypocreales</taxon>
        <taxon>Nectriaceae</taxon>
        <taxon>Fusarium</taxon>
        <taxon>Fusarium solani species complex</taxon>
        <taxon>Fusarium vanettenii</taxon>
    </lineage>
</organism>
<dbReference type="InterPro" id="IPR047122">
    <property type="entry name" value="Trans-enoyl_RdTase-like"/>
</dbReference>
<dbReference type="VEuPathDB" id="FungiDB:NECHADRAFT_83257"/>
<dbReference type="Pfam" id="PF00107">
    <property type="entry name" value="ADH_zinc_N"/>
    <property type="match status" value="1"/>
</dbReference>
<dbReference type="GeneID" id="9675768"/>
<comment type="similarity">
    <text evidence="1">Belongs to the zinc-containing alcohol dehydrogenase family.</text>
</comment>
<dbReference type="eggNOG" id="KOG1198">
    <property type="taxonomic scope" value="Eukaryota"/>
</dbReference>
<name>C7Z3I1_FUSV7</name>
<dbReference type="SUPFAM" id="SSF51735">
    <property type="entry name" value="NAD(P)-binding Rossmann-fold domains"/>
    <property type="match status" value="1"/>
</dbReference>
<dbReference type="InterPro" id="IPR011032">
    <property type="entry name" value="GroES-like_sf"/>
</dbReference>
<dbReference type="OrthoDB" id="10257049at2759"/>
<dbReference type="SMART" id="SM00829">
    <property type="entry name" value="PKS_ER"/>
    <property type="match status" value="1"/>
</dbReference>
<dbReference type="RefSeq" id="XP_003047027.1">
    <property type="nucleotide sequence ID" value="XM_003046981.1"/>
</dbReference>
<dbReference type="InParanoid" id="C7Z3I1"/>
<dbReference type="EMBL" id="GG698909">
    <property type="protein sequence ID" value="EEU41314.1"/>
    <property type="molecule type" value="Genomic_DNA"/>
</dbReference>
<keyword evidence="2" id="KW-0560">Oxidoreductase</keyword>
<feature type="domain" description="Enoyl reductase (ER)" evidence="3">
    <location>
        <begin position="11"/>
        <end position="257"/>
    </location>
</feature>
<dbReference type="PANTHER" id="PTHR45348:SF7">
    <property type="entry name" value="ZINC BINDING OXIDOREDUCTASE, PUTATIVE-RELATED"/>
    <property type="match status" value="1"/>
</dbReference>
<gene>
    <name evidence="4" type="ORF">NECHADRAFT_83257</name>
</gene>
<keyword evidence="5" id="KW-1185">Reference proteome</keyword>
<dbReference type="InterPro" id="IPR020843">
    <property type="entry name" value="ER"/>
</dbReference>
<reference evidence="4 5" key="1">
    <citation type="journal article" date="2009" name="PLoS Genet.">
        <title>The genome of Nectria haematococca: contribution of supernumerary chromosomes to gene expansion.</title>
        <authorList>
            <person name="Coleman J.J."/>
            <person name="Rounsley S.D."/>
            <person name="Rodriguez-Carres M."/>
            <person name="Kuo A."/>
            <person name="Wasmann C.C."/>
            <person name="Grimwood J."/>
            <person name="Schmutz J."/>
            <person name="Taga M."/>
            <person name="White G.J."/>
            <person name="Zhou S."/>
            <person name="Schwartz D.C."/>
            <person name="Freitag M."/>
            <person name="Ma L.J."/>
            <person name="Danchin E.G."/>
            <person name="Henrissat B."/>
            <person name="Coutinho P.M."/>
            <person name="Nelson D.R."/>
            <person name="Straney D."/>
            <person name="Napoli C.A."/>
            <person name="Barker B.M."/>
            <person name="Gribskov M."/>
            <person name="Rep M."/>
            <person name="Kroken S."/>
            <person name="Molnar I."/>
            <person name="Rensing C."/>
            <person name="Kennell J.C."/>
            <person name="Zamora J."/>
            <person name="Farman M.L."/>
            <person name="Selker E.U."/>
            <person name="Salamov A."/>
            <person name="Shapiro H."/>
            <person name="Pangilinan J."/>
            <person name="Lindquist E."/>
            <person name="Lamers C."/>
            <person name="Grigoriev I.V."/>
            <person name="Geiser D.M."/>
            <person name="Covert S.F."/>
            <person name="Temporini E."/>
            <person name="Vanetten H.D."/>
        </authorList>
    </citation>
    <scope>NUCLEOTIDE SEQUENCE [LARGE SCALE GENOMIC DNA]</scope>
    <source>
        <strain evidence="5">ATCC MYA-4622 / CBS 123669 / FGSC 9596 / NRRL 45880 / 77-13-4</strain>
    </source>
</reference>
<dbReference type="Gene3D" id="3.40.50.720">
    <property type="entry name" value="NAD(P)-binding Rossmann-like Domain"/>
    <property type="match status" value="1"/>
</dbReference>
<dbReference type="Proteomes" id="UP000005206">
    <property type="component" value="Chromosome 8"/>
</dbReference>
<dbReference type="KEGG" id="nhe:NECHADRAFT_83257"/>
<dbReference type="SUPFAM" id="SSF50129">
    <property type="entry name" value="GroES-like"/>
    <property type="match status" value="1"/>
</dbReference>
<dbReference type="AlphaFoldDB" id="C7Z3I1"/>
<evidence type="ECO:0000313" key="4">
    <source>
        <dbReference type="EMBL" id="EEU41314.1"/>
    </source>
</evidence>
<protein>
    <recommendedName>
        <fullName evidence="3">Enoyl reductase (ER) domain-containing protein</fullName>
    </recommendedName>
</protein>
<dbReference type="InterPro" id="IPR036291">
    <property type="entry name" value="NAD(P)-bd_dom_sf"/>
</dbReference>
<evidence type="ECO:0000256" key="1">
    <source>
        <dbReference type="ARBA" id="ARBA00008072"/>
    </source>
</evidence>
<dbReference type="HOGENOM" id="CLU_026673_16_3_1"/>
<dbReference type="Gene3D" id="3.90.180.10">
    <property type="entry name" value="Medium-chain alcohol dehydrogenases, catalytic domain"/>
    <property type="match status" value="1"/>
</dbReference>